<protein>
    <submittedName>
        <fullName evidence="4">M61 glycyl aminopeptidase</fullName>
    </submittedName>
</protein>
<dbReference type="OrthoDB" id="9778516at2"/>
<organism evidence="4 5">
    <name type="scientific">Flavobacterium terrigena</name>
    <dbReference type="NCBI Taxonomy" id="402734"/>
    <lineage>
        <taxon>Bacteria</taxon>
        <taxon>Pseudomonadati</taxon>
        <taxon>Bacteroidota</taxon>
        <taxon>Flavobacteriia</taxon>
        <taxon>Flavobacteriales</taxon>
        <taxon>Flavobacteriaceae</taxon>
        <taxon>Flavobacterium</taxon>
    </lineage>
</organism>
<dbReference type="Gene3D" id="1.10.390.10">
    <property type="entry name" value="Neutral Protease Domain 2"/>
    <property type="match status" value="1"/>
</dbReference>
<feature type="domain" description="Peptidase M61 N-terminal" evidence="3">
    <location>
        <begin position="25"/>
        <end position="183"/>
    </location>
</feature>
<keyword evidence="5" id="KW-1185">Reference proteome</keyword>
<evidence type="ECO:0000313" key="5">
    <source>
        <dbReference type="Proteomes" id="UP000199702"/>
    </source>
</evidence>
<name>A0A1H6QIP6_9FLAO</name>
<dbReference type="Proteomes" id="UP000199702">
    <property type="component" value="Unassembled WGS sequence"/>
</dbReference>
<evidence type="ECO:0000256" key="1">
    <source>
        <dbReference type="SAM" id="SignalP"/>
    </source>
</evidence>
<feature type="domain" description="Peptidase M61 catalytic" evidence="2">
    <location>
        <begin position="291"/>
        <end position="368"/>
    </location>
</feature>
<keyword evidence="4" id="KW-0378">Hydrolase</keyword>
<evidence type="ECO:0000313" key="4">
    <source>
        <dbReference type="EMBL" id="SEI43591.1"/>
    </source>
</evidence>
<dbReference type="Gene3D" id="2.60.40.3650">
    <property type="match status" value="1"/>
</dbReference>
<dbReference type="AlphaFoldDB" id="A0A1H6QIP6"/>
<dbReference type="InterPro" id="IPR040756">
    <property type="entry name" value="Peptidase_M61_N"/>
</dbReference>
<dbReference type="STRING" id="402734.SAMN05660918_0558"/>
<dbReference type="InterPro" id="IPR027268">
    <property type="entry name" value="Peptidase_M4/M1_CTD_sf"/>
</dbReference>
<evidence type="ECO:0000259" key="3">
    <source>
        <dbReference type="Pfam" id="PF17899"/>
    </source>
</evidence>
<keyword evidence="4" id="KW-0645">Protease</keyword>
<gene>
    <name evidence="4" type="ORF">SAMN05660918_0558</name>
</gene>
<reference evidence="5" key="1">
    <citation type="submission" date="2016-10" db="EMBL/GenBank/DDBJ databases">
        <authorList>
            <person name="Varghese N."/>
            <person name="Submissions S."/>
        </authorList>
    </citation>
    <scope>NUCLEOTIDE SEQUENCE [LARGE SCALE GENOMIC DNA]</scope>
    <source>
        <strain evidence="5">DSM 17934</strain>
    </source>
</reference>
<proteinExistence type="predicted"/>
<dbReference type="Pfam" id="PF17899">
    <property type="entry name" value="Peptidase_M61_N"/>
    <property type="match status" value="1"/>
</dbReference>
<dbReference type="InterPro" id="IPR007963">
    <property type="entry name" value="Peptidase_M61_catalytic"/>
</dbReference>
<dbReference type="RefSeq" id="WP_143055590.1">
    <property type="nucleotide sequence ID" value="NZ_CBCSJU010000001.1"/>
</dbReference>
<feature type="chain" id="PRO_5011525149" evidence="1">
    <location>
        <begin position="20"/>
        <end position="492"/>
    </location>
</feature>
<feature type="signal peptide" evidence="1">
    <location>
        <begin position="1"/>
        <end position="19"/>
    </location>
</feature>
<keyword evidence="1" id="KW-0732">Signal</keyword>
<dbReference type="EMBL" id="FNYA01000001">
    <property type="protein sequence ID" value="SEI43591.1"/>
    <property type="molecule type" value="Genomic_DNA"/>
</dbReference>
<evidence type="ECO:0000259" key="2">
    <source>
        <dbReference type="Pfam" id="PF05299"/>
    </source>
</evidence>
<dbReference type="Pfam" id="PF05299">
    <property type="entry name" value="Peptidase_M61"/>
    <property type="match status" value="1"/>
</dbReference>
<dbReference type="SUPFAM" id="SSF55486">
    <property type="entry name" value="Metalloproteases ('zincins'), catalytic domain"/>
    <property type="match status" value="1"/>
</dbReference>
<dbReference type="GO" id="GO:0004177">
    <property type="term" value="F:aminopeptidase activity"/>
    <property type="evidence" value="ECO:0007669"/>
    <property type="project" value="UniProtKB-KW"/>
</dbReference>
<accession>A0A1H6QIP6</accession>
<sequence>MKKKFFLFAGILISFSSIAQNKSTNYNLDFTKKDQNLVHIKTDLDLTVAKNRFFMITHPSQNNPDGEAKFLKNLVVKNQKGKPQIINYLGEGTWEIQSTTTGNYAIEYDIITEHDLENWDHCGGYDEVAYKTQEGLFFTGYSLFVVPDIPVLGDIKNVSVHFTLPKNWKASTPWNKTTKQNDFIVNNDLRFLLNNCIFVGNHYEKEIKLGDFELLFALGNSMKANENDFIELMKPIIESTTQVFGGAPKKKYLIVVNESKVMTDGSAFRTSFSQIIKGKVNKNSRTNWGHIMAHETIHLWNGHTLIPKEQEEWFKEGFTDYLTNILLARTKIIDEATFYKRFENVITKYNITRDLLQNKLSIQESGNNKDQNRYLVYGGGELVALGLDIEIRKATGNQKGLDDLLKSLFTEFGKTNIPYELTNIITIANQVSGKNMKPFFDDYVTGTKRIPVTEYLAEMGLQLDGFLEDVYISATENPTQQQLQIKKGILGL</sequence>
<keyword evidence="4" id="KW-0031">Aminopeptidase</keyword>